<dbReference type="STRING" id="1229783.C273_10971"/>
<dbReference type="OrthoDB" id="4295522at2"/>
<comment type="caution">
    <text evidence="2">The sequence shown here is derived from an EMBL/GenBank/DDBJ whole genome shotgun (WGS) entry which is preliminary data.</text>
</comment>
<sequence>MNKQYIFDSLKMSTDFLIKKYEKFEWEPIAELNYQHFPNNIHWQLGHILTVFELSLSFVDKNKVDIEAYNKNFGNGTKPEDWDGKEIPSVNEIVELLGTIPERLDTLTDEDLETELPEPIVGQETVRGLLILNTMHIPLHTGKIEEMARIIRAEA</sequence>
<name>K9AE37_9STAP</name>
<keyword evidence="3" id="KW-1185">Reference proteome</keyword>
<evidence type="ECO:0000313" key="3">
    <source>
        <dbReference type="Proteomes" id="UP000009885"/>
    </source>
</evidence>
<dbReference type="AlphaFoldDB" id="K9AE37"/>
<dbReference type="Gene3D" id="1.20.120.450">
    <property type="entry name" value="dinb family like domain"/>
    <property type="match status" value="1"/>
</dbReference>
<protein>
    <recommendedName>
        <fullName evidence="1">DinB-like domain-containing protein</fullName>
    </recommendedName>
</protein>
<dbReference type="eggNOG" id="COG2318">
    <property type="taxonomic scope" value="Bacteria"/>
</dbReference>
<reference evidence="2 3" key="1">
    <citation type="journal article" date="2013" name="Genome Announc.">
        <title>Genome Sequence of Staphylococcus massiliensis Strain S46, Isolated from the Surface of Healthy Human Skin.</title>
        <authorList>
            <person name="Srivastav R."/>
            <person name="Singh A."/>
            <person name="Jangir P.K."/>
            <person name="Kumari C."/>
            <person name="Muduli S."/>
            <person name="Sharma R."/>
        </authorList>
    </citation>
    <scope>NUCLEOTIDE SEQUENCE [LARGE SCALE GENOMIC DNA]</scope>
    <source>
        <strain evidence="2 3">S46</strain>
    </source>
</reference>
<evidence type="ECO:0000313" key="2">
    <source>
        <dbReference type="EMBL" id="EKU45594.1"/>
    </source>
</evidence>
<dbReference type="InterPro" id="IPR034660">
    <property type="entry name" value="DinB/YfiT-like"/>
</dbReference>
<dbReference type="Proteomes" id="UP000009885">
    <property type="component" value="Unassembled WGS sequence"/>
</dbReference>
<organism evidence="2 3">
    <name type="scientific">Staphylococcus massiliensis S46</name>
    <dbReference type="NCBI Taxonomy" id="1229783"/>
    <lineage>
        <taxon>Bacteria</taxon>
        <taxon>Bacillati</taxon>
        <taxon>Bacillota</taxon>
        <taxon>Bacilli</taxon>
        <taxon>Bacillales</taxon>
        <taxon>Staphylococcaceae</taxon>
        <taxon>Staphylococcus</taxon>
    </lineage>
</organism>
<gene>
    <name evidence="2" type="ORF">C273_10971</name>
</gene>
<evidence type="ECO:0000259" key="1">
    <source>
        <dbReference type="Pfam" id="PF12867"/>
    </source>
</evidence>
<dbReference type="SUPFAM" id="SSF109854">
    <property type="entry name" value="DinB/YfiT-like putative metalloenzymes"/>
    <property type="match status" value="1"/>
</dbReference>
<feature type="domain" description="DinB-like" evidence="1">
    <location>
        <begin position="32"/>
        <end position="142"/>
    </location>
</feature>
<dbReference type="Pfam" id="PF12867">
    <property type="entry name" value="DinB_2"/>
    <property type="match status" value="1"/>
</dbReference>
<dbReference type="RefSeq" id="WP_009385016.1">
    <property type="nucleotide sequence ID" value="NZ_AMSQ01000027.1"/>
</dbReference>
<dbReference type="InterPro" id="IPR024775">
    <property type="entry name" value="DinB-like"/>
</dbReference>
<proteinExistence type="predicted"/>
<dbReference type="EMBL" id="AMSQ01000027">
    <property type="protein sequence ID" value="EKU45594.1"/>
    <property type="molecule type" value="Genomic_DNA"/>
</dbReference>
<accession>K9AE37</accession>
<dbReference type="PATRIC" id="fig|1229783.3.peg.2177"/>